<accession>A0A6N7EK06</accession>
<gene>
    <name evidence="2" type="ORF">GB881_08645</name>
</gene>
<dbReference type="AlphaFoldDB" id="A0A6N7EK06"/>
<feature type="domain" description="Aminoglycoside phosphotransferase" evidence="1">
    <location>
        <begin position="33"/>
        <end position="263"/>
    </location>
</feature>
<evidence type="ECO:0000259" key="1">
    <source>
        <dbReference type="Pfam" id="PF01636"/>
    </source>
</evidence>
<evidence type="ECO:0000313" key="3">
    <source>
        <dbReference type="Proteomes" id="UP000437709"/>
    </source>
</evidence>
<dbReference type="Proteomes" id="UP000437709">
    <property type="component" value="Unassembled WGS sequence"/>
</dbReference>
<comment type="caution">
    <text evidence="2">The sequence shown here is derived from an EMBL/GenBank/DDBJ whole genome shotgun (WGS) entry which is preliminary data.</text>
</comment>
<reference evidence="2 3" key="1">
    <citation type="submission" date="2019-10" db="EMBL/GenBank/DDBJ databases">
        <title>Georgenia wutianyii sp. nov. and Georgenia yuyongxinii sp. nov. isolated from plateau pika (Ochotona curzoniae) in the Qinghai-Tibet plateau of China.</title>
        <authorList>
            <person name="Tian Z."/>
        </authorList>
    </citation>
    <scope>NUCLEOTIDE SEQUENCE [LARGE SCALE GENOMIC DNA]</scope>
    <source>
        <strain evidence="2 3">JCM 19765</strain>
    </source>
</reference>
<dbReference type="Gene3D" id="3.90.1200.10">
    <property type="match status" value="1"/>
</dbReference>
<dbReference type="Pfam" id="PF01636">
    <property type="entry name" value="APH"/>
    <property type="match status" value="1"/>
</dbReference>
<dbReference type="RefSeq" id="WP_152193966.1">
    <property type="nucleotide sequence ID" value="NZ_VUKD01000001.1"/>
</dbReference>
<dbReference type="InterPro" id="IPR002575">
    <property type="entry name" value="Aminoglycoside_PTrfase"/>
</dbReference>
<dbReference type="PANTHER" id="PTHR21310">
    <property type="entry name" value="AMINOGLYCOSIDE PHOSPHOTRANSFERASE-RELATED-RELATED"/>
    <property type="match status" value="1"/>
</dbReference>
<protein>
    <submittedName>
        <fullName evidence="2">Phosphotransferase</fullName>
    </submittedName>
</protein>
<keyword evidence="2" id="KW-0808">Transferase</keyword>
<dbReference type="InterPro" id="IPR051678">
    <property type="entry name" value="AGP_Transferase"/>
</dbReference>
<proteinExistence type="predicted"/>
<keyword evidence="3" id="KW-1185">Reference proteome</keyword>
<organism evidence="2 3">
    <name type="scientific">Georgenia subflava</name>
    <dbReference type="NCBI Taxonomy" id="1622177"/>
    <lineage>
        <taxon>Bacteria</taxon>
        <taxon>Bacillati</taxon>
        <taxon>Actinomycetota</taxon>
        <taxon>Actinomycetes</taxon>
        <taxon>Micrococcales</taxon>
        <taxon>Bogoriellaceae</taxon>
        <taxon>Georgenia</taxon>
    </lineage>
</organism>
<dbReference type="SUPFAM" id="SSF56112">
    <property type="entry name" value="Protein kinase-like (PK-like)"/>
    <property type="match status" value="1"/>
</dbReference>
<evidence type="ECO:0000313" key="2">
    <source>
        <dbReference type="EMBL" id="MPV37117.1"/>
    </source>
</evidence>
<dbReference type="PANTHER" id="PTHR21310:SF15">
    <property type="entry name" value="AMINOGLYCOSIDE PHOSPHOTRANSFERASE DOMAIN-CONTAINING PROTEIN"/>
    <property type="match status" value="1"/>
</dbReference>
<sequence length="299" mass="32561">MTAETVPEIVALARTHGLRIEPGSVRVDETGLDYRVAMARTVDGESWVLRIPRRPDVADGVDAEGAILDLVGPALSVAVPDWQVRARDLLAYPLLPGEPGLTFDAATGELTWRLDMTSARYSAAFGELLAQLHGIDVEVARAAGVTVEGPAEVRERWRADVATVRAELDVAEHLVDRWTAWLDDDSYWPDWSVMTHGELYPVHVLVAEDDSVTGVLDWTTAKVSDPGRDFALHHSITTPEAFAVTVEAYTRAGGRVWPRLAEHCAELMAAGPVAYGLYAIRTGEAEHREAALAQLNPPS</sequence>
<dbReference type="EMBL" id="WHPC01000026">
    <property type="protein sequence ID" value="MPV37117.1"/>
    <property type="molecule type" value="Genomic_DNA"/>
</dbReference>
<dbReference type="InterPro" id="IPR011009">
    <property type="entry name" value="Kinase-like_dom_sf"/>
</dbReference>
<name>A0A6N7EK06_9MICO</name>
<dbReference type="CDD" id="cd05152">
    <property type="entry name" value="MPH2"/>
    <property type="match status" value="1"/>
</dbReference>
<dbReference type="Gene3D" id="3.30.200.20">
    <property type="entry name" value="Phosphorylase Kinase, domain 1"/>
    <property type="match status" value="1"/>
</dbReference>
<dbReference type="GO" id="GO:0016740">
    <property type="term" value="F:transferase activity"/>
    <property type="evidence" value="ECO:0007669"/>
    <property type="project" value="UniProtKB-KW"/>
</dbReference>